<protein>
    <submittedName>
        <fullName evidence="4">Carbohydrate kinase</fullName>
    </submittedName>
</protein>
<evidence type="ECO:0000313" key="4">
    <source>
        <dbReference type="EMBL" id="TYL40704.1"/>
    </source>
</evidence>
<evidence type="ECO:0000256" key="2">
    <source>
        <dbReference type="ARBA" id="ARBA00022679"/>
    </source>
</evidence>
<keyword evidence="3 4" id="KW-0418">Kinase</keyword>
<dbReference type="OrthoDB" id="252614at2157"/>
<evidence type="ECO:0000256" key="3">
    <source>
        <dbReference type="ARBA" id="ARBA00022777"/>
    </source>
</evidence>
<comment type="caution">
    <text evidence="4">The sequence shown here is derived from an EMBL/GenBank/DDBJ whole genome shotgun (WGS) entry which is preliminary data.</text>
</comment>
<sequence>MGAECPDSPRRIVSLPDGSVDHCYRVTGPGGARLESRAALGRHLLEDGETFPLEHLEVRPGGQAVNASRQIHALGDDAALVGHLDHSVLADLPFETHSMGPPATIHVLAFDGEECLFPERTDRFAQWGVDDLLAAIDWADLVDADALCCGNWVSFHGLSEVFDRLAARSVDCPLVLDPGAIGLAEYAAITDLFDALAAADDSLEVALSVSQSEYEAAAEVVGVSGDDPTATLSALRSALEISAVVFHGTDEAIAATRTGPTRVETPDVDDPQLTVGAGDRFSGGLACALARDWPWEDALALGNACASHFVATGETGDRSALASFVREQG</sequence>
<gene>
    <name evidence="4" type="ORF">CV102_01515</name>
</gene>
<proteinExistence type="inferred from homology"/>
<accession>A0A8J8TU68</accession>
<dbReference type="Gene3D" id="3.40.1190.20">
    <property type="match status" value="1"/>
</dbReference>
<name>A0A8J8TU68_9EURY</name>
<evidence type="ECO:0000256" key="1">
    <source>
        <dbReference type="ARBA" id="ARBA00010688"/>
    </source>
</evidence>
<comment type="similarity">
    <text evidence="1">Belongs to the carbohydrate kinase PfkB family.</text>
</comment>
<dbReference type="Pfam" id="PF25270">
    <property type="entry name" value="Khk"/>
    <property type="match status" value="1"/>
</dbReference>
<dbReference type="EMBL" id="PHNJ01000001">
    <property type="protein sequence ID" value="TYL40704.1"/>
    <property type="molecule type" value="Genomic_DNA"/>
</dbReference>
<dbReference type="InterPro" id="IPR057621">
    <property type="entry name" value="Khk_prokaryotic"/>
</dbReference>
<dbReference type="PANTHER" id="PTHR10584:SF166">
    <property type="entry name" value="RIBOKINASE"/>
    <property type="match status" value="1"/>
</dbReference>
<organism evidence="4 5">
    <name type="scientific">Natronococcus pandeyae</name>
    <dbReference type="NCBI Taxonomy" id="2055836"/>
    <lineage>
        <taxon>Archaea</taxon>
        <taxon>Methanobacteriati</taxon>
        <taxon>Methanobacteriota</taxon>
        <taxon>Stenosarchaea group</taxon>
        <taxon>Halobacteria</taxon>
        <taxon>Halobacteriales</taxon>
        <taxon>Natrialbaceae</taxon>
        <taxon>Natronococcus</taxon>
    </lineage>
</organism>
<dbReference type="Proteomes" id="UP000766904">
    <property type="component" value="Unassembled WGS sequence"/>
</dbReference>
<dbReference type="PANTHER" id="PTHR10584">
    <property type="entry name" value="SUGAR KINASE"/>
    <property type="match status" value="1"/>
</dbReference>
<evidence type="ECO:0000313" key="5">
    <source>
        <dbReference type="Proteomes" id="UP000766904"/>
    </source>
</evidence>
<dbReference type="GO" id="GO:0016301">
    <property type="term" value="F:kinase activity"/>
    <property type="evidence" value="ECO:0007669"/>
    <property type="project" value="UniProtKB-KW"/>
</dbReference>
<dbReference type="InterPro" id="IPR029056">
    <property type="entry name" value="Ribokinase-like"/>
</dbReference>
<keyword evidence="5" id="KW-1185">Reference proteome</keyword>
<dbReference type="AlphaFoldDB" id="A0A8J8TU68"/>
<keyword evidence="2" id="KW-0808">Transferase</keyword>
<reference evidence="4" key="1">
    <citation type="submission" date="2017-11" db="EMBL/GenBank/DDBJ databases">
        <authorList>
            <person name="Kajale S.C."/>
            <person name="Sharma A."/>
        </authorList>
    </citation>
    <scope>NUCLEOTIDE SEQUENCE</scope>
    <source>
        <strain evidence="4">LS1_42</strain>
    </source>
</reference>
<dbReference type="SUPFAM" id="SSF53613">
    <property type="entry name" value="Ribokinase-like"/>
    <property type="match status" value="1"/>
</dbReference>